<dbReference type="PANTHER" id="PTHR15316:SF1">
    <property type="entry name" value="SPLICING FACTOR 3A SUBUNIT 1"/>
    <property type="match status" value="1"/>
</dbReference>
<dbReference type="AlphaFoldDB" id="A0A8X6M4W7"/>
<dbReference type="FunFam" id="1.10.10.790:FF:000002">
    <property type="entry name" value="Splicing factor 3A subunit 1"/>
    <property type="match status" value="1"/>
</dbReference>
<dbReference type="InterPro" id="IPR000061">
    <property type="entry name" value="Surp"/>
</dbReference>
<protein>
    <submittedName>
        <fullName evidence="3">Splicing factor 3A subunit 1</fullName>
    </submittedName>
</protein>
<feature type="non-terminal residue" evidence="3">
    <location>
        <position position="1"/>
    </location>
</feature>
<evidence type="ECO:0000256" key="1">
    <source>
        <dbReference type="SAM" id="MobiDB-lite"/>
    </source>
</evidence>
<dbReference type="EMBL" id="BMAO01009528">
    <property type="protein sequence ID" value="GFR31434.1"/>
    <property type="molecule type" value="Genomic_DNA"/>
</dbReference>
<proteinExistence type="predicted"/>
<feature type="domain" description="SURP motif" evidence="2">
    <location>
        <begin position="42"/>
        <end position="69"/>
    </location>
</feature>
<keyword evidence="4" id="KW-1185">Reference proteome</keyword>
<reference evidence="3" key="1">
    <citation type="submission" date="2020-07" db="EMBL/GenBank/DDBJ databases">
        <title>Multicomponent nature underlies the extraordinary mechanical properties of spider dragline silk.</title>
        <authorList>
            <person name="Kono N."/>
            <person name="Nakamura H."/>
            <person name="Mori M."/>
            <person name="Yoshida Y."/>
            <person name="Ohtoshi R."/>
            <person name="Malay A.D."/>
            <person name="Moran D.A.P."/>
            <person name="Tomita M."/>
            <person name="Numata K."/>
            <person name="Arakawa K."/>
        </authorList>
    </citation>
    <scope>NUCLEOTIDE SEQUENCE</scope>
</reference>
<dbReference type="GO" id="GO:0071004">
    <property type="term" value="C:U2-type prespliceosome"/>
    <property type="evidence" value="ECO:0007669"/>
    <property type="project" value="TreeGrafter"/>
</dbReference>
<evidence type="ECO:0000259" key="2">
    <source>
        <dbReference type="PROSITE" id="PS50128"/>
    </source>
</evidence>
<dbReference type="GO" id="GO:0045292">
    <property type="term" value="P:mRNA cis splicing, via spliceosome"/>
    <property type="evidence" value="ECO:0007669"/>
    <property type="project" value="InterPro"/>
</dbReference>
<dbReference type="GO" id="GO:0005686">
    <property type="term" value="C:U2 snRNP"/>
    <property type="evidence" value="ECO:0007669"/>
    <property type="project" value="TreeGrafter"/>
</dbReference>
<accession>A0A8X6M4W7</accession>
<evidence type="ECO:0000313" key="3">
    <source>
        <dbReference type="EMBL" id="GFR31434.1"/>
    </source>
</evidence>
<dbReference type="GO" id="GO:0000381">
    <property type="term" value="P:regulation of alternative mRNA splicing, via spliceosome"/>
    <property type="evidence" value="ECO:0007669"/>
    <property type="project" value="TreeGrafter"/>
</dbReference>
<name>A0A8X6M4W7_TRICU</name>
<dbReference type="InterPro" id="IPR035967">
    <property type="entry name" value="SWAP/Surp_sf"/>
</dbReference>
<evidence type="ECO:0000313" key="4">
    <source>
        <dbReference type="Proteomes" id="UP000887116"/>
    </source>
</evidence>
<comment type="caution">
    <text evidence="3">The sequence shown here is derived from an EMBL/GenBank/DDBJ whole genome shotgun (WGS) entry which is preliminary data.</text>
</comment>
<dbReference type="PROSITE" id="PS50128">
    <property type="entry name" value="SURP"/>
    <property type="match status" value="1"/>
</dbReference>
<dbReference type="GO" id="GO:0071013">
    <property type="term" value="C:catalytic step 2 spliceosome"/>
    <property type="evidence" value="ECO:0007669"/>
    <property type="project" value="TreeGrafter"/>
</dbReference>
<dbReference type="InterPro" id="IPR045146">
    <property type="entry name" value="SF3A1"/>
</dbReference>
<dbReference type="OrthoDB" id="447637at2759"/>
<dbReference type="Gene3D" id="1.10.10.790">
    <property type="entry name" value="Surp module"/>
    <property type="match status" value="1"/>
</dbReference>
<dbReference type="PANTHER" id="PTHR15316">
    <property type="entry name" value="SPLICEOSOME ASSOCIATED PROTEIN 114/SWAP SPLICING FACTOR-RELATED"/>
    <property type="match status" value="1"/>
</dbReference>
<gene>
    <name evidence="3" type="primary">Sf3a1</name>
    <name evidence="3" type="ORF">TNCT_188681</name>
</gene>
<dbReference type="Pfam" id="PF01805">
    <property type="entry name" value="Surp"/>
    <property type="match status" value="1"/>
</dbReference>
<sequence length="69" mass="7613">MAPIATVEPETTPEIQNESPPESAPSKPTIGIIYPPPELRNIVDKTASFVARNGPEFEARIRQNEINNK</sequence>
<dbReference type="Proteomes" id="UP000887116">
    <property type="component" value="Unassembled WGS sequence"/>
</dbReference>
<organism evidence="3 4">
    <name type="scientific">Trichonephila clavata</name>
    <name type="common">Joro spider</name>
    <name type="synonym">Nephila clavata</name>
    <dbReference type="NCBI Taxonomy" id="2740835"/>
    <lineage>
        <taxon>Eukaryota</taxon>
        <taxon>Metazoa</taxon>
        <taxon>Ecdysozoa</taxon>
        <taxon>Arthropoda</taxon>
        <taxon>Chelicerata</taxon>
        <taxon>Arachnida</taxon>
        <taxon>Araneae</taxon>
        <taxon>Araneomorphae</taxon>
        <taxon>Entelegynae</taxon>
        <taxon>Araneoidea</taxon>
        <taxon>Nephilidae</taxon>
        <taxon>Trichonephila</taxon>
    </lineage>
</organism>
<feature type="region of interest" description="Disordered" evidence="1">
    <location>
        <begin position="1"/>
        <end position="32"/>
    </location>
</feature>
<dbReference type="SUPFAM" id="SSF109905">
    <property type="entry name" value="Surp module (SWAP domain)"/>
    <property type="match status" value="1"/>
</dbReference>
<dbReference type="GO" id="GO:0003723">
    <property type="term" value="F:RNA binding"/>
    <property type="evidence" value="ECO:0007669"/>
    <property type="project" value="InterPro"/>
</dbReference>